<dbReference type="EC" id="3.1.3.62" evidence="4"/>
<dbReference type="EMBL" id="JAVIKH010000007">
    <property type="protein sequence ID" value="MDX8336168.1"/>
    <property type="molecule type" value="Genomic_DNA"/>
</dbReference>
<comment type="similarity">
    <text evidence="2">Belongs to the histidine acid phosphatase family. MINPP1 subfamily.</text>
</comment>
<dbReference type="Proteomes" id="UP001279681">
    <property type="component" value="Unassembled WGS sequence"/>
</dbReference>
<dbReference type="CDD" id="cd07061">
    <property type="entry name" value="HP_HAP_like"/>
    <property type="match status" value="1"/>
</dbReference>
<comment type="catalytic activity">
    <reaction evidence="13">
        <text>(2R)-2,3-bisphosphoglycerate + H2O = (2R)-2-phosphoglycerate + phosphate</text>
        <dbReference type="Rhea" id="RHEA:27381"/>
        <dbReference type="ChEBI" id="CHEBI:15377"/>
        <dbReference type="ChEBI" id="CHEBI:43474"/>
        <dbReference type="ChEBI" id="CHEBI:58248"/>
        <dbReference type="ChEBI" id="CHEBI:58289"/>
        <dbReference type="EC" id="3.1.3.80"/>
    </reaction>
    <physiologicalReaction direction="left-to-right" evidence="13">
        <dbReference type="Rhea" id="RHEA:27382"/>
    </physiologicalReaction>
</comment>
<keyword evidence="6 14" id="KW-0732">Signal</keyword>
<evidence type="ECO:0000256" key="14">
    <source>
        <dbReference type="SAM" id="SignalP"/>
    </source>
</evidence>
<sequence length="430" mass="50555">MKKLKILFLFLIICLNLFSQDNNYLGSQALYVDISNEKTQAPFGFKPFYINHLGRHGARYLSSSKSIDNILKILKKAEEKDELTPLGQELLKDILILKSTEDGEYGLLSEIGKEIEFGIGERMYKNYSEIFENNRKVFAVATYVKRTQQSMDFFLETFKKNLPEDNIFTKINGKVDPILRFFDVNTEYLKFKKNGDWKNYLKDFEKRGDDYKNIISVIFKKNDILNDNEGFKFTTDLYGIYTNQFDIGKNVNLGKYFNEKDLKYFWANKNLSMYLEKGPSILGEKLPTDISFALLEDFISTSENAIKNRNIAANLRFAHAETIIPFASLLKIDFASKQTKNLKDVENIWKDYEVSPMGANIQWIFYKNEKNEILVKMLYNEKEIEFPINSNLKPYYKWNDVKNYYENIIKNLKIKRYDTIVEEVKNFKSL</sequence>
<evidence type="ECO:0000313" key="15">
    <source>
        <dbReference type="EMBL" id="MDX8336168.1"/>
    </source>
</evidence>
<name>A0ABU4W9F7_9FUSO</name>
<evidence type="ECO:0000256" key="11">
    <source>
        <dbReference type="ARBA" id="ARBA00043671"/>
    </source>
</evidence>
<evidence type="ECO:0000313" key="16">
    <source>
        <dbReference type="Proteomes" id="UP001279681"/>
    </source>
</evidence>
<evidence type="ECO:0000256" key="6">
    <source>
        <dbReference type="ARBA" id="ARBA00022729"/>
    </source>
</evidence>
<evidence type="ECO:0000256" key="12">
    <source>
        <dbReference type="ARBA" id="ARBA00043691"/>
    </source>
</evidence>
<evidence type="ECO:0000256" key="3">
    <source>
        <dbReference type="ARBA" id="ARBA00012976"/>
    </source>
</evidence>
<dbReference type="InterPro" id="IPR000560">
    <property type="entry name" value="His_Pase_clade-2"/>
</dbReference>
<evidence type="ECO:0000256" key="7">
    <source>
        <dbReference type="ARBA" id="ARBA00022801"/>
    </source>
</evidence>
<dbReference type="EC" id="3.1.3.80" evidence="3"/>
<organism evidence="15 16">
    <name type="scientific">Candidatus Cetobacterium colombiensis</name>
    <dbReference type="NCBI Taxonomy" id="3073100"/>
    <lineage>
        <taxon>Bacteria</taxon>
        <taxon>Fusobacteriati</taxon>
        <taxon>Fusobacteriota</taxon>
        <taxon>Fusobacteriia</taxon>
        <taxon>Fusobacteriales</taxon>
        <taxon>Fusobacteriaceae</taxon>
        <taxon>Cetobacterium</taxon>
    </lineage>
</organism>
<keyword evidence="7" id="KW-0378">Hydrolase</keyword>
<evidence type="ECO:0000256" key="2">
    <source>
        <dbReference type="ARBA" id="ARBA00008422"/>
    </source>
</evidence>
<gene>
    <name evidence="15" type="ORF">RFV38_06630</name>
</gene>
<dbReference type="InterPro" id="IPR029033">
    <property type="entry name" value="His_PPase_superfam"/>
</dbReference>
<evidence type="ECO:0000256" key="10">
    <source>
        <dbReference type="ARBA" id="ARBA00043668"/>
    </source>
</evidence>
<comment type="caution">
    <text evidence="15">The sequence shown here is derived from an EMBL/GenBank/DDBJ whole genome shotgun (WGS) entry which is preliminary data.</text>
</comment>
<evidence type="ECO:0000256" key="5">
    <source>
        <dbReference type="ARBA" id="ARBA00018097"/>
    </source>
</evidence>
<dbReference type="SUPFAM" id="SSF53254">
    <property type="entry name" value="Phosphoglycerate mutase-like"/>
    <property type="match status" value="1"/>
</dbReference>
<proteinExistence type="inferred from homology"/>
<dbReference type="Pfam" id="PF00328">
    <property type="entry name" value="His_Phos_2"/>
    <property type="match status" value="1"/>
</dbReference>
<dbReference type="PANTHER" id="PTHR20963">
    <property type="entry name" value="MULTIPLE INOSITOL POLYPHOSPHATE PHOSPHATASE-RELATED"/>
    <property type="match status" value="1"/>
</dbReference>
<keyword evidence="8" id="KW-0472">Membrane</keyword>
<keyword evidence="16" id="KW-1185">Reference proteome</keyword>
<accession>A0ABU4W9F7</accession>
<comment type="catalytic activity">
    <reaction evidence="10">
        <text>1D-myo-inositol 1,2,5,6-tetrakisphosphate + H2O = 1D-myo-inositol 1,2,6-trisphosphate + phosphate</text>
        <dbReference type="Rhea" id="RHEA:77119"/>
        <dbReference type="ChEBI" id="CHEBI:15377"/>
        <dbReference type="ChEBI" id="CHEBI:43474"/>
        <dbReference type="ChEBI" id="CHEBI:195535"/>
        <dbReference type="ChEBI" id="CHEBI:195537"/>
        <dbReference type="EC" id="3.1.3.62"/>
    </reaction>
    <physiologicalReaction direction="left-to-right" evidence="10">
        <dbReference type="Rhea" id="RHEA:77120"/>
    </physiologicalReaction>
</comment>
<evidence type="ECO:0000256" key="4">
    <source>
        <dbReference type="ARBA" id="ARBA00013040"/>
    </source>
</evidence>
<evidence type="ECO:0000256" key="13">
    <source>
        <dbReference type="ARBA" id="ARBA00043832"/>
    </source>
</evidence>
<feature type="chain" id="PRO_5046196929" description="Multiple inositol polyphosphate phosphatase 1" evidence="14">
    <location>
        <begin position="20"/>
        <end position="430"/>
    </location>
</feature>
<feature type="signal peptide" evidence="14">
    <location>
        <begin position="1"/>
        <end position="19"/>
    </location>
</feature>
<dbReference type="Gene3D" id="3.40.50.1240">
    <property type="entry name" value="Phosphoglycerate mutase-like"/>
    <property type="match status" value="1"/>
</dbReference>
<evidence type="ECO:0000256" key="8">
    <source>
        <dbReference type="ARBA" id="ARBA00023136"/>
    </source>
</evidence>
<protein>
    <recommendedName>
        <fullName evidence="5">Multiple inositol polyphosphate phosphatase 1</fullName>
        <ecNumber evidence="4">3.1.3.62</ecNumber>
        <ecNumber evidence="3">3.1.3.80</ecNumber>
    </recommendedName>
    <alternativeName>
        <fullName evidence="9">2,3-bisphosphoglycerate 3-phosphatase</fullName>
    </alternativeName>
</protein>
<comment type="catalytic activity">
    <reaction evidence="11">
        <text>1D-myo-inositol 1,2,4,5,6-pentakisphosphate + H2O = 1D-myo-inositol 1,2,5,6-tetrakisphosphate + phosphate</text>
        <dbReference type="Rhea" id="RHEA:77115"/>
        <dbReference type="ChEBI" id="CHEBI:15377"/>
        <dbReference type="ChEBI" id="CHEBI:43474"/>
        <dbReference type="ChEBI" id="CHEBI:57798"/>
        <dbReference type="ChEBI" id="CHEBI:195535"/>
        <dbReference type="EC" id="3.1.3.62"/>
    </reaction>
    <physiologicalReaction direction="left-to-right" evidence="11">
        <dbReference type="Rhea" id="RHEA:77116"/>
    </physiologicalReaction>
</comment>
<evidence type="ECO:0000256" key="9">
    <source>
        <dbReference type="ARBA" id="ARBA00031642"/>
    </source>
</evidence>
<evidence type="ECO:0000256" key="1">
    <source>
        <dbReference type="ARBA" id="ARBA00004370"/>
    </source>
</evidence>
<comment type="subcellular location">
    <subcellularLocation>
        <location evidence="1">Membrane</location>
    </subcellularLocation>
</comment>
<comment type="catalytic activity">
    <reaction evidence="12">
        <text>1D-myo-inositol hexakisphosphate + H2O = 1D-myo-inositol 1,2,4,5,6-pentakisphosphate + phosphate</text>
        <dbReference type="Rhea" id="RHEA:16989"/>
        <dbReference type="ChEBI" id="CHEBI:15377"/>
        <dbReference type="ChEBI" id="CHEBI:43474"/>
        <dbReference type="ChEBI" id="CHEBI:57798"/>
        <dbReference type="ChEBI" id="CHEBI:58130"/>
        <dbReference type="EC" id="3.1.3.62"/>
    </reaction>
    <physiologicalReaction direction="left-to-right" evidence="12">
        <dbReference type="Rhea" id="RHEA:16990"/>
    </physiologicalReaction>
</comment>
<dbReference type="PANTHER" id="PTHR20963:SF8">
    <property type="entry name" value="MULTIPLE INOSITOL POLYPHOSPHATE PHOSPHATASE 1"/>
    <property type="match status" value="1"/>
</dbReference>
<reference evidence="16" key="1">
    <citation type="submission" date="2023-07" db="EMBL/GenBank/DDBJ databases">
        <authorList>
            <person name="Colorado M.A."/>
            <person name="Villamil L.M."/>
            <person name="Melo J.F."/>
            <person name="Rodriguez J.A."/>
            <person name="Ruiz R.Y."/>
        </authorList>
    </citation>
    <scope>NUCLEOTIDE SEQUENCE [LARGE SCALE GENOMIC DNA]</scope>
    <source>
        <strain evidence="16">C33</strain>
    </source>
</reference>
<dbReference type="RefSeq" id="WP_320313571.1">
    <property type="nucleotide sequence ID" value="NZ_JAVIKH010000007.1"/>
</dbReference>